<protein>
    <submittedName>
        <fullName evidence="1">Uncharacterized protein</fullName>
    </submittedName>
</protein>
<name>A0ABW6WC69_9ACTN</name>
<accession>A0ABW6WC69</accession>
<proteinExistence type="predicted"/>
<keyword evidence="2" id="KW-1185">Reference proteome</keyword>
<gene>
    <name evidence="1" type="ORF">ACFY35_15805</name>
</gene>
<dbReference type="RefSeq" id="WP_157296502.1">
    <property type="nucleotide sequence ID" value="NZ_JBIAZU010000003.1"/>
</dbReference>
<sequence length="156" mass="17481">MDKIASYNAVKRNRRRLAARAEGAYSIHISMEIYSTFIAELNDQQLEFERLKVLAGVATDSRLPQACEFKGVTYGDAKSAAIVSALAAIEKNLNHVIKEQRDQLAGLPEKETPFHIPRISWSNCCSARCSNHCGVRRWRSSGQVKRIATISNHLTH</sequence>
<evidence type="ECO:0000313" key="2">
    <source>
        <dbReference type="Proteomes" id="UP001602245"/>
    </source>
</evidence>
<dbReference type="Proteomes" id="UP001602245">
    <property type="component" value="Unassembled WGS sequence"/>
</dbReference>
<dbReference type="EMBL" id="JBIAZU010000003">
    <property type="protein sequence ID" value="MFF5290907.1"/>
    <property type="molecule type" value="Genomic_DNA"/>
</dbReference>
<evidence type="ECO:0000313" key="1">
    <source>
        <dbReference type="EMBL" id="MFF5290907.1"/>
    </source>
</evidence>
<organism evidence="1 2">
    <name type="scientific">Paractinoplanes globisporus</name>
    <dbReference type="NCBI Taxonomy" id="113565"/>
    <lineage>
        <taxon>Bacteria</taxon>
        <taxon>Bacillati</taxon>
        <taxon>Actinomycetota</taxon>
        <taxon>Actinomycetes</taxon>
        <taxon>Micromonosporales</taxon>
        <taxon>Micromonosporaceae</taxon>
        <taxon>Paractinoplanes</taxon>
    </lineage>
</organism>
<reference evidence="1 2" key="1">
    <citation type="submission" date="2024-10" db="EMBL/GenBank/DDBJ databases">
        <title>The Natural Products Discovery Center: Release of the First 8490 Sequenced Strains for Exploring Actinobacteria Biosynthetic Diversity.</title>
        <authorList>
            <person name="Kalkreuter E."/>
            <person name="Kautsar S.A."/>
            <person name="Yang D."/>
            <person name="Bader C.D."/>
            <person name="Teijaro C.N."/>
            <person name="Fluegel L."/>
            <person name="Davis C.M."/>
            <person name="Simpson J.R."/>
            <person name="Lauterbach L."/>
            <person name="Steele A.D."/>
            <person name="Gui C."/>
            <person name="Meng S."/>
            <person name="Li G."/>
            <person name="Viehrig K."/>
            <person name="Ye F."/>
            <person name="Su P."/>
            <person name="Kiefer A.F."/>
            <person name="Nichols A."/>
            <person name="Cepeda A.J."/>
            <person name="Yan W."/>
            <person name="Fan B."/>
            <person name="Jiang Y."/>
            <person name="Adhikari A."/>
            <person name="Zheng C.-J."/>
            <person name="Schuster L."/>
            <person name="Cowan T.M."/>
            <person name="Smanski M.J."/>
            <person name="Chevrette M.G."/>
            <person name="De Carvalho L.P.S."/>
            <person name="Shen B."/>
        </authorList>
    </citation>
    <scope>NUCLEOTIDE SEQUENCE [LARGE SCALE GENOMIC DNA]</scope>
    <source>
        <strain evidence="1 2">NPDC000087</strain>
    </source>
</reference>
<comment type="caution">
    <text evidence="1">The sequence shown here is derived from an EMBL/GenBank/DDBJ whole genome shotgun (WGS) entry which is preliminary data.</text>
</comment>